<dbReference type="AlphaFoldDB" id="A0A919CPH0"/>
<dbReference type="RefSeq" id="WP_189989683.1">
    <property type="nucleotide sequence ID" value="NZ_BMZS01000005.1"/>
</dbReference>
<evidence type="ECO:0000313" key="6">
    <source>
        <dbReference type="EMBL" id="GHD50380.1"/>
    </source>
</evidence>
<comment type="caution">
    <text evidence="6">The sequence shown here is derived from an EMBL/GenBank/DDBJ whole genome shotgun (WGS) entry which is preliminary data.</text>
</comment>
<keyword evidence="2" id="KW-0808">Transferase</keyword>
<feature type="transmembrane region" description="Helical" evidence="4">
    <location>
        <begin position="12"/>
        <end position="31"/>
    </location>
</feature>
<keyword evidence="3 6" id="KW-0012">Acyltransferase</keyword>
<keyword evidence="4" id="KW-0812">Transmembrane</keyword>
<dbReference type="Pfam" id="PF01553">
    <property type="entry name" value="Acyltransferase"/>
    <property type="match status" value="1"/>
</dbReference>
<dbReference type="PANTHER" id="PTHR10434">
    <property type="entry name" value="1-ACYL-SN-GLYCEROL-3-PHOSPHATE ACYLTRANSFERASE"/>
    <property type="match status" value="1"/>
</dbReference>
<evidence type="ECO:0000256" key="4">
    <source>
        <dbReference type="SAM" id="Phobius"/>
    </source>
</evidence>
<dbReference type="SMART" id="SM00563">
    <property type="entry name" value="PlsC"/>
    <property type="match status" value="1"/>
</dbReference>
<accession>A0A919CPH0</accession>
<dbReference type="EMBL" id="BMZS01000005">
    <property type="protein sequence ID" value="GHD50380.1"/>
    <property type="molecule type" value="Genomic_DNA"/>
</dbReference>
<name>A0A919CPH0_9PROT</name>
<organism evidence="6 7">
    <name type="scientific">Thalassobaculum fulvum</name>
    <dbReference type="NCBI Taxonomy" id="1633335"/>
    <lineage>
        <taxon>Bacteria</taxon>
        <taxon>Pseudomonadati</taxon>
        <taxon>Pseudomonadota</taxon>
        <taxon>Alphaproteobacteria</taxon>
        <taxon>Rhodospirillales</taxon>
        <taxon>Thalassobaculaceae</taxon>
        <taxon>Thalassobaculum</taxon>
    </lineage>
</organism>
<protein>
    <submittedName>
        <fullName evidence="6">1-acyl-sn-glycerol-3-phosphate acyltransferase</fullName>
    </submittedName>
</protein>
<dbReference type="CDD" id="cd07989">
    <property type="entry name" value="LPLAT_AGPAT-like"/>
    <property type="match status" value="1"/>
</dbReference>
<dbReference type="GO" id="GO:0003841">
    <property type="term" value="F:1-acylglycerol-3-phosphate O-acyltransferase activity"/>
    <property type="evidence" value="ECO:0007669"/>
    <property type="project" value="TreeGrafter"/>
</dbReference>
<gene>
    <name evidence="6" type="ORF">GCM10017083_23560</name>
</gene>
<evidence type="ECO:0000313" key="7">
    <source>
        <dbReference type="Proteomes" id="UP000630353"/>
    </source>
</evidence>
<dbReference type="GO" id="GO:0006654">
    <property type="term" value="P:phosphatidic acid biosynthetic process"/>
    <property type="evidence" value="ECO:0007669"/>
    <property type="project" value="TreeGrafter"/>
</dbReference>
<keyword evidence="4" id="KW-0472">Membrane</keyword>
<comment type="pathway">
    <text evidence="1">Lipid metabolism.</text>
</comment>
<keyword evidence="4" id="KW-1133">Transmembrane helix</keyword>
<dbReference type="PANTHER" id="PTHR10434:SF40">
    <property type="entry name" value="1-ACYL-SN-GLYCEROL-3-PHOSPHATE ACYLTRANSFERASE"/>
    <property type="match status" value="1"/>
</dbReference>
<proteinExistence type="predicted"/>
<keyword evidence="7" id="KW-1185">Reference proteome</keyword>
<reference evidence="6" key="2">
    <citation type="submission" date="2020-09" db="EMBL/GenBank/DDBJ databases">
        <authorList>
            <person name="Sun Q."/>
            <person name="Kim S."/>
        </authorList>
    </citation>
    <scope>NUCLEOTIDE SEQUENCE</scope>
    <source>
        <strain evidence="6">KCTC 42651</strain>
    </source>
</reference>
<dbReference type="SUPFAM" id="SSF69593">
    <property type="entry name" value="Glycerol-3-phosphate (1)-acyltransferase"/>
    <property type="match status" value="1"/>
</dbReference>
<sequence>MILVRSLLFNILFYAFTLLVGVFGLPSFLFGRRAVQKVSRFWSGTLVAMARVVAGIDVELRGTEYLPKGAAIVAAKHQSAWETLYFTELLDRPAAVMKQELVRVPIVGPYMRAMEMIPVDRKAGAKALRQMVEDARAAAATGRAILIFPQGTRVAPGTKAPYHPGTAALYVGLGLPVVPVALNSGMYWSRNAFWKRPGRIVVEFLPPIPPGLDRKAFMARLEETLETATDRLEAEARGE</sequence>
<evidence type="ECO:0000256" key="2">
    <source>
        <dbReference type="ARBA" id="ARBA00022679"/>
    </source>
</evidence>
<dbReference type="Proteomes" id="UP000630353">
    <property type="component" value="Unassembled WGS sequence"/>
</dbReference>
<feature type="domain" description="Phospholipid/glycerol acyltransferase" evidence="5">
    <location>
        <begin position="71"/>
        <end position="185"/>
    </location>
</feature>
<evidence type="ECO:0000259" key="5">
    <source>
        <dbReference type="SMART" id="SM00563"/>
    </source>
</evidence>
<reference evidence="6" key="1">
    <citation type="journal article" date="2014" name="Int. J. Syst. Evol. Microbiol.">
        <title>Complete genome sequence of Corynebacterium casei LMG S-19264T (=DSM 44701T), isolated from a smear-ripened cheese.</title>
        <authorList>
            <consortium name="US DOE Joint Genome Institute (JGI-PGF)"/>
            <person name="Walter F."/>
            <person name="Albersmeier A."/>
            <person name="Kalinowski J."/>
            <person name="Ruckert C."/>
        </authorList>
    </citation>
    <scope>NUCLEOTIDE SEQUENCE</scope>
    <source>
        <strain evidence="6">KCTC 42651</strain>
    </source>
</reference>
<dbReference type="InterPro" id="IPR002123">
    <property type="entry name" value="Plipid/glycerol_acylTrfase"/>
</dbReference>
<evidence type="ECO:0000256" key="3">
    <source>
        <dbReference type="ARBA" id="ARBA00023315"/>
    </source>
</evidence>
<evidence type="ECO:0000256" key="1">
    <source>
        <dbReference type="ARBA" id="ARBA00005189"/>
    </source>
</evidence>